<evidence type="ECO:0000256" key="8">
    <source>
        <dbReference type="RuleBase" id="RU361157"/>
    </source>
</evidence>
<evidence type="ECO:0000313" key="11">
    <source>
        <dbReference type="Proteomes" id="UP000070612"/>
    </source>
</evidence>
<feature type="transmembrane region" description="Helical" evidence="8">
    <location>
        <begin position="109"/>
        <end position="137"/>
    </location>
</feature>
<dbReference type="InterPro" id="IPR051328">
    <property type="entry name" value="T7SS_ABC-Transporter"/>
</dbReference>
<keyword evidence="5 8" id="KW-1133">Transmembrane helix</keyword>
<evidence type="ECO:0000256" key="3">
    <source>
        <dbReference type="ARBA" id="ARBA00022475"/>
    </source>
</evidence>
<dbReference type="PIRSF" id="PIRSF006648">
    <property type="entry name" value="DrrB"/>
    <property type="match status" value="1"/>
</dbReference>
<feature type="transmembrane region" description="Helical" evidence="8">
    <location>
        <begin position="143"/>
        <end position="169"/>
    </location>
</feature>
<sequence length="265" mass="27662">MSVDSPPRTSSWTASLILAGRLLTHWRRHPLVPMQSLLLPALLLVTYYLLVSKSMVRLTGADNLTALVPMCTVAGAMMATIGAGFQIPTERDSGLLSRFWVSPVNRGSFLAGTLLAEAARTLGAGVIILGIGMLLGLRFDGGLPALIAFLLIPVLVAVVFATIVVTVAVSTRSAALLTLLGTAATGMAFCTGGVAPVELFPAWLQPIIQIQPLTPVVDSMRSLAEGEPVGWSLLVCFAWLAVLLAIFGPLAVRGYRAAAESGGSG</sequence>
<organism evidence="10 11">
    <name type="scientific">Mycolicibacterium wolinskyi</name>
    <dbReference type="NCBI Taxonomy" id="59750"/>
    <lineage>
        <taxon>Bacteria</taxon>
        <taxon>Bacillati</taxon>
        <taxon>Actinomycetota</taxon>
        <taxon>Actinomycetes</taxon>
        <taxon>Mycobacteriales</taxon>
        <taxon>Mycobacteriaceae</taxon>
        <taxon>Mycolicibacterium</taxon>
    </lineage>
</organism>
<dbReference type="RefSeq" id="WP_067845314.1">
    <property type="nucleotide sequence ID" value="NZ_LGTW01000003.1"/>
</dbReference>
<keyword evidence="3 8" id="KW-1003">Cell membrane</keyword>
<gene>
    <name evidence="10" type="ORF">AFM11_06465</name>
</gene>
<keyword evidence="11" id="KW-1185">Reference proteome</keyword>
<dbReference type="Proteomes" id="UP000070612">
    <property type="component" value="Unassembled WGS sequence"/>
</dbReference>
<dbReference type="PATRIC" id="fig|59750.3.peg.4486"/>
<evidence type="ECO:0000256" key="6">
    <source>
        <dbReference type="ARBA" id="ARBA00023136"/>
    </source>
</evidence>
<dbReference type="InterPro" id="IPR000412">
    <property type="entry name" value="ABC_2_transport"/>
</dbReference>
<dbReference type="GO" id="GO:0046677">
    <property type="term" value="P:response to antibiotic"/>
    <property type="evidence" value="ECO:0007669"/>
    <property type="project" value="UniProtKB-KW"/>
</dbReference>
<keyword evidence="4 8" id="KW-0812">Transmembrane</keyword>
<dbReference type="InterPro" id="IPR013525">
    <property type="entry name" value="ABC2_TM"/>
</dbReference>
<evidence type="ECO:0000256" key="2">
    <source>
        <dbReference type="ARBA" id="ARBA00007783"/>
    </source>
</evidence>
<evidence type="ECO:0000256" key="4">
    <source>
        <dbReference type="ARBA" id="ARBA00022692"/>
    </source>
</evidence>
<evidence type="ECO:0000259" key="9">
    <source>
        <dbReference type="PROSITE" id="PS51012"/>
    </source>
</evidence>
<proteinExistence type="inferred from homology"/>
<protein>
    <recommendedName>
        <fullName evidence="8">Transport permease protein</fullName>
    </recommendedName>
</protein>
<feature type="transmembrane region" description="Helical" evidence="8">
    <location>
        <begin position="66"/>
        <end position="88"/>
    </location>
</feature>
<accession>A0A132PRV8</accession>
<dbReference type="EMBL" id="LGTW01000003">
    <property type="protein sequence ID" value="KWX25063.1"/>
    <property type="molecule type" value="Genomic_DNA"/>
</dbReference>
<keyword evidence="7" id="KW-0046">Antibiotic resistance</keyword>
<comment type="similarity">
    <text evidence="2 8">Belongs to the ABC-2 integral membrane protein family.</text>
</comment>
<dbReference type="PANTHER" id="PTHR43077:SF8">
    <property type="entry name" value="DOXORUBICIN RESISTANCE ABC TRANSPORTER PERMEASE PROTEIN DRRB"/>
    <property type="match status" value="1"/>
</dbReference>
<dbReference type="GO" id="GO:0140359">
    <property type="term" value="F:ABC-type transporter activity"/>
    <property type="evidence" value="ECO:0007669"/>
    <property type="project" value="InterPro"/>
</dbReference>
<feature type="transmembrane region" description="Helical" evidence="8">
    <location>
        <begin position="176"/>
        <end position="195"/>
    </location>
</feature>
<comment type="caution">
    <text evidence="10">The sequence shown here is derived from an EMBL/GenBank/DDBJ whole genome shotgun (WGS) entry which is preliminary data.</text>
</comment>
<dbReference type="GO" id="GO:0043190">
    <property type="term" value="C:ATP-binding cassette (ABC) transporter complex"/>
    <property type="evidence" value="ECO:0007669"/>
    <property type="project" value="InterPro"/>
</dbReference>
<dbReference type="PANTHER" id="PTHR43077">
    <property type="entry name" value="TRANSPORT PERMEASE YVFS-RELATED"/>
    <property type="match status" value="1"/>
</dbReference>
<feature type="domain" description="ABC transmembrane type-2" evidence="9">
    <location>
        <begin position="31"/>
        <end position="258"/>
    </location>
</feature>
<dbReference type="STRING" id="59750.AWC31_29210"/>
<evidence type="ECO:0000256" key="1">
    <source>
        <dbReference type="ARBA" id="ARBA00004651"/>
    </source>
</evidence>
<dbReference type="PROSITE" id="PS51012">
    <property type="entry name" value="ABC_TM2"/>
    <property type="match status" value="1"/>
</dbReference>
<keyword evidence="6 8" id="KW-0472">Membrane</keyword>
<evidence type="ECO:0000256" key="5">
    <source>
        <dbReference type="ARBA" id="ARBA00022989"/>
    </source>
</evidence>
<feature type="transmembrane region" description="Helical" evidence="8">
    <location>
        <begin position="31"/>
        <end position="50"/>
    </location>
</feature>
<dbReference type="Pfam" id="PF01061">
    <property type="entry name" value="ABC2_membrane"/>
    <property type="match status" value="1"/>
</dbReference>
<evidence type="ECO:0000256" key="7">
    <source>
        <dbReference type="ARBA" id="ARBA00023251"/>
    </source>
</evidence>
<name>A0A132PRV8_9MYCO</name>
<dbReference type="AlphaFoldDB" id="A0A132PRV8"/>
<dbReference type="InterPro" id="IPR047817">
    <property type="entry name" value="ABC2_TM_bact-type"/>
</dbReference>
<comment type="subcellular location">
    <subcellularLocation>
        <location evidence="1 8">Cell membrane</location>
        <topology evidence="1 8">Multi-pass membrane protein</topology>
    </subcellularLocation>
</comment>
<keyword evidence="8" id="KW-0813">Transport</keyword>
<reference evidence="10 11" key="1">
    <citation type="submission" date="2015-07" db="EMBL/GenBank/DDBJ databases">
        <title>A draft genome sequence of Mycobacterium wolinskyi.</title>
        <authorList>
            <person name="de Man T.J."/>
            <person name="Perry K.A."/>
            <person name="Coulliette A.D."/>
            <person name="Jensen B."/>
            <person name="Toney N.C."/>
            <person name="Limbago B.M."/>
            <person name="Noble-Wang J."/>
        </authorList>
    </citation>
    <scope>NUCLEOTIDE SEQUENCE [LARGE SCALE GENOMIC DNA]</scope>
    <source>
        <strain evidence="10 11">CDC_01</strain>
    </source>
</reference>
<evidence type="ECO:0000313" key="10">
    <source>
        <dbReference type="EMBL" id="KWX25063.1"/>
    </source>
</evidence>
<feature type="transmembrane region" description="Helical" evidence="8">
    <location>
        <begin position="229"/>
        <end position="252"/>
    </location>
</feature>